<dbReference type="Proteomes" id="UP000676967">
    <property type="component" value="Chromosome"/>
</dbReference>
<evidence type="ECO:0000313" key="1">
    <source>
        <dbReference type="EMBL" id="BCJ48338.1"/>
    </source>
</evidence>
<proteinExistence type="predicted"/>
<dbReference type="EMBL" id="AP023356">
    <property type="protein sequence ID" value="BCJ48338.1"/>
    <property type="molecule type" value="Genomic_DNA"/>
</dbReference>
<protein>
    <submittedName>
        <fullName evidence="1">Uncharacterized protein</fullName>
    </submittedName>
</protein>
<keyword evidence="2" id="KW-1185">Reference proteome</keyword>
<name>A0ABN6CSU7_9ACTN</name>
<organism evidence="1 2">
    <name type="scientific">Actinoplanes ianthinogenes</name>
    <dbReference type="NCBI Taxonomy" id="122358"/>
    <lineage>
        <taxon>Bacteria</taxon>
        <taxon>Bacillati</taxon>
        <taxon>Actinomycetota</taxon>
        <taxon>Actinomycetes</taxon>
        <taxon>Micromonosporales</taxon>
        <taxon>Micromonosporaceae</taxon>
        <taxon>Actinoplanes</taxon>
    </lineage>
</organism>
<gene>
    <name evidence="1" type="ORF">Aiant_89950</name>
</gene>
<accession>A0ABN6CSU7</accession>
<evidence type="ECO:0000313" key="2">
    <source>
        <dbReference type="Proteomes" id="UP000676967"/>
    </source>
</evidence>
<sequence length="71" mass="7750">MCIVNSVEPAARCRRSPLRGGHGGSGQWDDQDLRDWQAYKSDHGMSTVGNAATHAGEAYQNGYEWAGDILK</sequence>
<reference evidence="1 2" key="1">
    <citation type="submission" date="2020-08" db="EMBL/GenBank/DDBJ databases">
        <title>Whole genome shotgun sequence of Actinoplanes ianthinogenes NBRC 13996.</title>
        <authorList>
            <person name="Komaki H."/>
            <person name="Tamura T."/>
        </authorList>
    </citation>
    <scope>NUCLEOTIDE SEQUENCE [LARGE SCALE GENOMIC DNA]</scope>
    <source>
        <strain evidence="1 2">NBRC 13996</strain>
    </source>
</reference>